<organism evidence="2">
    <name type="scientific">Lepeophtheirus salmonis</name>
    <name type="common">Salmon louse</name>
    <name type="synonym">Caligus salmonis</name>
    <dbReference type="NCBI Taxonomy" id="72036"/>
    <lineage>
        <taxon>Eukaryota</taxon>
        <taxon>Metazoa</taxon>
        <taxon>Ecdysozoa</taxon>
        <taxon>Arthropoda</taxon>
        <taxon>Crustacea</taxon>
        <taxon>Multicrustacea</taxon>
        <taxon>Hexanauplia</taxon>
        <taxon>Copepoda</taxon>
        <taxon>Siphonostomatoida</taxon>
        <taxon>Caligidae</taxon>
        <taxon>Lepeophtheirus</taxon>
    </lineage>
</organism>
<keyword evidence="1" id="KW-0472">Membrane</keyword>
<keyword evidence="1" id="KW-1133">Transmembrane helix</keyword>
<feature type="transmembrane region" description="Helical" evidence="1">
    <location>
        <begin position="30"/>
        <end position="49"/>
    </location>
</feature>
<accession>A0A0K2VD37</accession>
<evidence type="ECO:0000313" key="2">
    <source>
        <dbReference type="EMBL" id="CDW48384.1"/>
    </source>
</evidence>
<dbReference type="EMBL" id="HACA01031022">
    <property type="protein sequence ID" value="CDW48383.1"/>
    <property type="molecule type" value="Transcribed_RNA"/>
</dbReference>
<protein>
    <submittedName>
        <fullName evidence="2">Uncharacterized protein</fullName>
    </submittedName>
</protein>
<dbReference type="EMBL" id="HACA01031023">
    <property type="protein sequence ID" value="CDW48384.1"/>
    <property type="molecule type" value="Transcribed_RNA"/>
</dbReference>
<dbReference type="AlphaFoldDB" id="A0A0K2VD37"/>
<keyword evidence="1" id="KW-0812">Transmembrane</keyword>
<name>A0A0K2VD37_LEPSM</name>
<dbReference type="EMBL" id="HACA01031024">
    <property type="protein sequence ID" value="CDW48385.1"/>
    <property type="molecule type" value="Transcribed_RNA"/>
</dbReference>
<proteinExistence type="predicted"/>
<evidence type="ECO:0000256" key="1">
    <source>
        <dbReference type="SAM" id="Phobius"/>
    </source>
</evidence>
<reference evidence="2" key="1">
    <citation type="submission" date="2014-05" db="EMBL/GenBank/DDBJ databases">
        <authorList>
            <person name="Chronopoulou M."/>
        </authorList>
    </citation>
    <scope>NUCLEOTIDE SEQUENCE</scope>
    <source>
        <tissue evidence="2">Whole organism</tissue>
    </source>
</reference>
<sequence>MIKFVGGNYMDVVAFIPVIKLNGEFLYRKYILTMKTLYQIIFIALAVLVDNHPVNRKFFPHFLCGGELQTSITHPHNINRKFHPIFDPVNDFNNIYKGFQRQEYFTIHLNRLGVKSSLHPNFAQINLHYKVSRKSSETTIEAIIDPVCD</sequence>